<dbReference type="PRINTS" id="PR01415">
    <property type="entry name" value="ANKYRIN"/>
</dbReference>
<feature type="compositionally biased region" description="Basic and acidic residues" evidence="4">
    <location>
        <begin position="834"/>
        <end position="846"/>
    </location>
</feature>
<feature type="compositionally biased region" description="Acidic residues" evidence="4">
    <location>
        <begin position="1508"/>
        <end position="1531"/>
    </location>
</feature>
<feature type="compositionally biased region" description="Acidic residues" evidence="4">
    <location>
        <begin position="787"/>
        <end position="799"/>
    </location>
</feature>
<feature type="compositionally biased region" description="Basic and acidic residues" evidence="4">
    <location>
        <begin position="321"/>
        <end position="332"/>
    </location>
</feature>
<feature type="compositionally biased region" description="Polar residues" evidence="4">
    <location>
        <begin position="2076"/>
        <end position="2086"/>
    </location>
</feature>
<sequence>MKKIFSFTKKKKQTLGAPDSGSALSVGYELKEKDLGKVHKAASVGDLAKLKHLAKKNDINQLDKENRTALHIACATGHVEVVQFLVENKAKLNLCDNQNRSALMKAVQGQHERSASILLENHAEPNLVDINGNTALHLAANIPSISTAVLLLEHEADINAQNKEGFTPLAVAVREDHIDMAEFLLKEGADVNCRNQDQRSPLMIAAGNGQIMMNGHHPCSLLIIEHGTQRNDGSSLSHQGLSKKKKKTVLGSPSQDAEVGFSLGGPATDKDDFEDISQSESLSRVSKSVADEWPSSENEDESILIEKKQKKLNLKKMIASKKGDASVLHDRSLSGTESEPENSTAEQGSSRHTQQISSCKGRLGSHVGSPEAEDEDVEEEEEEEEDEEEEDEEDDDEEDDDEDEENDDDDEEEEDDEDEEEEEESEEEDGEEDEEEMQCEEEDNYNCVASVEASTTDLGPIQKGSGALEVIESADCGSNTGNVDASKRYAGTETQNDDLACPAGKTSSLIRATLNVEEDCVVSAIRVESKLSDEDDSLGRECNWSSDQKTGPSRRATKGSSAFKRCTGSHSPNKVEEEKFESKEEEDANSWSNKQKSSETVWNDSDDEGDNQLEGFRPTVTANRINLLPEVLVENRDSVNVDDCKSKRETFTDKKQRSSWGSSLEDSDTDLANKDNVNRETVDQKIYVQALDIQSQSAHDNQPENSWDSSVMVNQMTDKPKPSSALCSPRSPRSKIPLDDATIDEPEWDSLSENNDQNDNDEVGSPVSIASLVTANRMGELQCPEGSCEDEDKDIETEPNDPSPAVSSPAPEDEKSENQNLVSNDAESDPISEMDEKFESENEKGADSSWDDEDESYESEKQKTKNVVEDCNDELNKCLSTPAIWQSPKLRGASPMDLQKEPEPDDIDGDKDNEEVPLCFSDRDNESLEYNSQEKNIRMGVEKDPSPSRDGETSEDSDSKDQKLQGDFVRAKSSDVRDSDNPPEEPKARLTAYISKTNTSTVFPQSRVSSDDPDEEPNQEVICSSSPTKDVTAHEHRDPDGSLFFYEALPHTDIDDVDLKSPDEAESIGMTKEQQDIQGHVIEKLTSTEGEEEDEDDDDDDDDDEDDDEDDEKDDVRDDEEDEEEGEISPHNDHPEERDSLDTTSPVHETEVSKDKKRDFLSELGLEKGEEEQDSWDSETHSENASVLHEEKQHLQTRDLDEMFTVKEDKEESENSHNDDNPGKDVSTDDTVQKETERTKWEPLSVMSKLEGDNNQKSDLMEELGLGDVDDLEDASDWDSASTTSKRTLAGLKIAAGFEERAEVSNPSFKGQDEDAASETPLTPQRSLSSDKKLPSTTSQDLPHPQPRARKMMFQKAESEEDLEPDNSASCNTTKTDNHLQKVAEIPATKSGSPELPSMARDVKSNTETDNQQQKKYDAVETCELDKLCSSGDVGSGSGEQDQDVGDQCSREEGGEGGDNATWEKHYEKLWVDVEKREVKSTFKNVACELKEKFGELFKSGLPAKDVTEDEQATAESTSAEEDSSDEEEGEIIVRPAARARSAVLLTIPEQRESGLEDSESTENSVCEDRIQVVNPGPCRRNFHQEPDLLAVVGPEESSSPSPHRTTAERGSNADRATKVITNSHTTPVSHSSFFKDETKLRPFHKQLKDPTCEDTTSDLDESKKNHTSPKEEPAESDRSCLGSLSKLAASVPGVSDEDLEDDMERFKFEIGKETTEAAMQVQKSRASGDTGATALEELGAEKPETSFGFLSRQACPIQQEQLPAASKSTGVTPVQLHLPLQQTNNSNKQEAKAVEATLRVELVRGAQHGRAPRTNTHVNGDPLSVFDDSTLSEVSDDEGRLPNSGQQKNENPEEMELAEDFDELTQSSDTATDDTDSPTSGYRHASLLIQKLDSATLDSRSMVKLQNIFHEYERSIQKARSRHGYLADKVSHLEVERSELRTSLEEVKDVKSALERNQLELQTEVTNLKFQLKQEQENRRNANMMYNSSKDKLRRMEEQHQFEVQEKQKVELTLRNLELEMRTLVNNMKQLEEDHSETQRLLAQERSARTLQENLLNSHLRKQQEIEEENRRNVSKSNEALSQLTEASDREKELLQQIFTLQEQLTILRTDLEHVQANSSLKESHILEENEALKEQLEDARRDLKLNGEALTQTIFNCNNQVTTLKSDLAIVTTRLENERQTRETLEGEVDSTRSRLAEAIKEAERCLAAHSDTEKALCREKEDHQRLKDRLIGEAASQREAVTSLSQKLAKAEAHANSMENEVHRVTLQLTEKGLLLDVLQREKDQSVARIKELETTLHAEKELVSRAGARQEATQERLAQAQSETMLLRQQLEETQNKGAAKERAVTDAQERFSDILSKLRSDCEERVQLVEERNKELASKAADLRDQIYKLEEEKSERETTLRQLQQELADSLKRLSMSEASLEVNTRYRNDLEEDKVRLLKDLDRFKLKLQDSEDQYVEAERRINSLKNSLDEREKELSTSAQKLREALCASAGSDTTIKQLEEAVQRLEIENARLEAAAKQQSNKIEALQKGSQEAAMPSDCSPGGGVRGRLEDLVTNLQSSKMTLEDQLSREVQKQNMLSHTAQDSQALWEEELKSRSKLGLRLAELEKEKEELNTQMEIEKKRAKKFAEQKKAVDTRLDQEMQRNTELQKEMYRLRTLLKTAKKKLRDQDAGGAELVSPMNSLRMDLSRHGLAEGAIGRMKEKVDDLQVQLEKEVSRRNHLEAANGELRDQLASLKSLNHSNDLLERSKRQLEEEVLDLRRRMEAAQVEQSQVEQYRRDADERARQELQQKLEQVNLFLQSQAASQEALDQIKAANESNLRSQLEQKIRELEGELGRVRTTQQDSINQRDSTRTELEQYRQLYNEELRLRKSLAAKLERANSRLAEANSKLLSERSRSLMTSSITNGGLAGTSMDLGTGNYGAALGPLNRSLGLGFSLLSPGTEGQSSRVEDYLAKMQSELDRNISKELNNATAELDVASARLSPVGSASRGELDPVSRATQQYLEVLKKNNMI</sequence>
<keyword evidence="2" id="KW-0040">ANK repeat</keyword>
<dbReference type="SUPFAM" id="SSF48403">
    <property type="entry name" value="Ankyrin repeat"/>
    <property type="match status" value="1"/>
</dbReference>
<dbReference type="Proteomes" id="UP001187415">
    <property type="component" value="Unassembled WGS sequence"/>
</dbReference>
<dbReference type="Pfam" id="PF12796">
    <property type="entry name" value="Ank_2"/>
    <property type="match status" value="1"/>
</dbReference>
<evidence type="ECO:0000256" key="2">
    <source>
        <dbReference type="PROSITE-ProRule" id="PRU00023"/>
    </source>
</evidence>
<feature type="compositionally biased region" description="Basic and acidic residues" evidence="4">
    <location>
        <begin position="1401"/>
        <end position="1427"/>
    </location>
</feature>
<dbReference type="Pfam" id="PF14915">
    <property type="entry name" value="CCDC144C"/>
    <property type="match status" value="1"/>
</dbReference>
<feature type="region of interest" description="Disordered" evidence="4">
    <location>
        <begin position="881"/>
        <end position="1038"/>
    </location>
</feature>
<evidence type="ECO:0000259" key="5">
    <source>
        <dbReference type="Pfam" id="PF12001"/>
    </source>
</evidence>
<evidence type="ECO:0000259" key="6">
    <source>
        <dbReference type="Pfam" id="PF14915"/>
    </source>
</evidence>
<feature type="compositionally biased region" description="Polar residues" evidence="4">
    <location>
        <begin position="1620"/>
        <end position="1633"/>
    </location>
</feature>
<feature type="compositionally biased region" description="Basic and acidic residues" evidence="4">
    <location>
        <begin position="1053"/>
        <end position="1063"/>
    </location>
</feature>
<feature type="compositionally biased region" description="Basic and acidic residues" evidence="4">
    <location>
        <begin position="1606"/>
        <end position="1618"/>
    </location>
</feature>
<dbReference type="SUPFAM" id="SSF57997">
    <property type="entry name" value="Tropomyosin"/>
    <property type="match status" value="1"/>
</dbReference>
<feature type="compositionally biased region" description="Acidic residues" evidence="4">
    <location>
        <begin position="903"/>
        <end position="915"/>
    </location>
</feature>
<proteinExistence type="predicted"/>
<gene>
    <name evidence="7" type="ORF">Q5P01_012767</name>
</gene>
<feature type="region of interest" description="Disordered" evidence="4">
    <location>
        <begin position="650"/>
        <end position="677"/>
    </location>
</feature>
<feature type="domain" description="CCDC144C-like coiled-coil" evidence="6">
    <location>
        <begin position="1971"/>
        <end position="2453"/>
    </location>
</feature>
<feature type="region of interest" description="Disordered" evidence="4">
    <location>
        <begin position="714"/>
        <end position="868"/>
    </location>
</feature>
<feature type="compositionally biased region" description="Acidic residues" evidence="4">
    <location>
        <begin position="1268"/>
        <end position="1277"/>
    </location>
</feature>
<feature type="repeat" description="ANK" evidence="2">
    <location>
        <begin position="65"/>
        <end position="97"/>
    </location>
</feature>
<dbReference type="InterPro" id="IPR002110">
    <property type="entry name" value="Ankyrin_rpt"/>
</dbReference>
<feature type="coiled-coil region" evidence="3">
    <location>
        <begin position="2244"/>
        <end position="2538"/>
    </location>
</feature>
<dbReference type="PROSITE" id="PS50297">
    <property type="entry name" value="ANK_REP_REGION"/>
    <property type="match status" value="3"/>
</dbReference>
<feature type="compositionally biased region" description="Basic and acidic residues" evidence="4">
    <location>
        <begin position="858"/>
        <end position="868"/>
    </location>
</feature>
<feature type="region of interest" description="Disordered" evidence="4">
    <location>
        <begin position="230"/>
        <end position="302"/>
    </location>
</feature>
<feature type="region of interest" description="Disordered" evidence="4">
    <location>
        <begin position="535"/>
        <end position="617"/>
    </location>
</feature>
<dbReference type="InterPro" id="IPR039497">
    <property type="entry name" value="CC144C-like_CC_dom"/>
</dbReference>
<dbReference type="InterPro" id="IPR036770">
    <property type="entry name" value="Ankyrin_rpt-contain_sf"/>
</dbReference>
<dbReference type="Gene3D" id="1.25.40.20">
    <property type="entry name" value="Ankyrin repeat-containing domain"/>
    <property type="match status" value="2"/>
</dbReference>
<feature type="compositionally biased region" description="Polar residues" evidence="4">
    <location>
        <begin position="333"/>
        <end position="358"/>
    </location>
</feature>
<reference evidence="7" key="1">
    <citation type="submission" date="2023-07" db="EMBL/GenBank/DDBJ databases">
        <title>Chromosome-level Genome Assembly of Striped Snakehead (Channa striata).</title>
        <authorList>
            <person name="Liu H."/>
        </authorList>
    </citation>
    <scope>NUCLEOTIDE SEQUENCE</scope>
    <source>
        <strain evidence="7">Gz</strain>
        <tissue evidence="7">Muscle</tissue>
    </source>
</reference>
<feature type="region of interest" description="Disordered" evidence="4">
    <location>
        <begin position="1864"/>
        <end position="1883"/>
    </location>
</feature>
<feature type="region of interest" description="Disordered" evidence="4">
    <location>
        <begin position="1806"/>
        <end position="1855"/>
    </location>
</feature>
<feature type="compositionally biased region" description="Basic and acidic residues" evidence="4">
    <location>
        <begin position="2063"/>
        <end position="2073"/>
    </location>
</feature>
<feature type="compositionally biased region" description="Acidic residues" evidence="4">
    <location>
        <begin position="1089"/>
        <end position="1127"/>
    </location>
</feature>
<feature type="coiled-coil region" evidence="3">
    <location>
        <begin position="2822"/>
        <end position="2905"/>
    </location>
</feature>
<feature type="compositionally biased region" description="Basic and acidic residues" evidence="4">
    <location>
        <begin position="1128"/>
        <end position="1141"/>
    </location>
</feature>
<feature type="coiled-coil region" evidence="3">
    <location>
        <begin position="2705"/>
        <end position="2777"/>
    </location>
</feature>
<feature type="region of interest" description="Disordered" evidence="4">
    <location>
        <begin position="318"/>
        <end position="462"/>
    </location>
</feature>
<feature type="repeat" description="ANK" evidence="2">
    <location>
        <begin position="131"/>
        <end position="163"/>
    </location>
</feature>
<feature type="region of interest" description="Disordered" evidence="4">
    <location>
        <begin position="2062"/>
        <end position="2086"/>
    </location>
</feature>
<dbReference type="Pfam" id="PF13857">
    <property type="entry name" value="Ank_5"/>
    <property type="match status" value="1"/>
</dbReference>
<feature type="compositionally biased region" description="Basic and acidic residues" evidence="4">
    <location>
        <begin position="935"/>
        <end position="988"/>
    </location>
</feature>
<feature type="region of interest" description="Disordered" evidence="4">
    <location>
        <begin position="1053"/>
        <end position="1464"/>
    </location>
</feature>
<feature type="compositionally biased region" description="Acidic residues" evidence="4">
    <location>
        <begin position="741"/>
        <end position="762"/>
    </location>
</feature>
<dbReference type="PROSITE" id="PS50088">
    <property type="entry name" value="ANK_REPEAT"/>
    <property type="match status" value="3"/>
</dbReference>
<feature type="compositionally biased region" description="Basic and acidic residues" evidence="4">
    <location>
        <begin position="1148"/>
        <end position="1168"/>
    </location>
</feature>
<dbReference type="PANTHER" id="PTHR24147:SF53">
    <property type="entry name" value="ANKYRIN REPEAT DOMAIN 26"/>
    <property type="match status" value="1"/>
</dbReference>
<evidence type="ECO:0008006" key="9">
    <source>
        <dbReference type="Google" id="ProtNLM"/>
    </source>
</evidence>
<feature type="domain" description="DUF3496" evidence="5">
    <location>
        <begin position="2829"/>
        <end position="2910"/>
    </location>
</feature>
<feature type="compositionally biased region" description="Basic and acidic residues" evidence="4">
    <location>
        <begin position="1634"/>
        <end position="1652"/>
    </location>
</feature>
<dbReference type="InterPro" id="IPR050657">
    <property type="entry name" value="Ankyrin_repeat_domain"/>
</dbReference>
<feature type="compositionally biased region" description="Polar residues" evidence="4">
    <location>
        <begin position="589"/>
        <end position="603"/>
    </location>
</feature>
<evidence type="ECO:0000256" key="4">
    <source>
        <dbReference type="SAM" id="MobiDB-lite"/>
    </source>
</evidence>
<dbReference type="InterPro" id="IPR021885">
    <property type="entry name" value="DUF3496"/>
</dbReference>
<evidence type="ECO:0000256" key="1">
    <source>
        <dbReference type="ARBA" id="ARBA00023054"/>
    </source>
</evidence>
<comment type="caution">
    <text evidence="7">The sequence shown here is derived from an EMBL/GenBank/DDBJ whole genome shotgun (WGS) entry which is preliminary data.</text>
</comment>
<feature type="coiled-coil region" evidence="3">
    <location>
        <begin position="2604"/>
        <end position="2673"/>
    </location>
</feature>
<keyword evidence="1 3" id="KW-0175">Coiled coil</keyword>
<accession>A0AA88MPA4</accession>
<dbReference type="Pfam" id="PF12001">
    <property type="entry name" value="DUF3496"/>
    <property type="match status" value="1"/>
</dbReference>
<name>A0AA88MPA4_CHASR</name>
<feature type="coiled-coil region" evidence="3">
    <location>
        <begin position="1903"/>
        <end position="2049"/>
    </location>
</feature>
<dbReference type="PANTHER" id="PTHR24147">
    <property type="entry name" value="ANKYRIN REPEAT DOMAIN 36-RELATED"/>
    <property type="match status" value="1"/>
</dbReference>
<evidence type="ECO:0000256" key="3">
    <source>
        <dbReference type="SAM" id="Coils"/>
    </source>
</evidence>
<feature type="compositionally biased region" description="Basic and acidic residues" evidence="4">
    <location>
        <begin position="1661"/>
        <end position="1679"/>
    </location>
</feature>
<evidence type="ECO:0000313" key="8">
    <source>
        <dbReference type="Proteomes" id="UP001187415"/>
    </source>
</evidence>
<feature type="repeat" description="ANK" evidence="2">
    <location>
        <begin position="164"/>
        <end position="196"/>
    </location>
</feature>
<dbReference type="EMBL" id="JAUPFM010000009">
    <property type="protein sequence ID" value="KAK2842567.1"/>
    <property type="molecule type" value="Genomic_DNA"/>
</dbReference>
<feature type="region of interest" description="Disordered" evidence="4">
    <location>
        <begin position="474"/>
        <end position="497"/>
    </location>
</feature>
<feature type="region of interest" description="Disordered" evidence="4">
    <location>
        <begin position="1499"/>
        <end position="1569"/>
    </location>
</feature>
<feature type="region of interest" description="Disordered" evidence="4">
    <location>
        <begin position="1592"/>
        <end position="1680"/>
    </location>
</feature>
<evidence type="ECO:0000313" key="7">
    <source>
        <dbReference type="EMBL" id="KAK2842567.1"/>
    </source>
</evidence>
<organism evidence="7 8">
    <name type="scientific">Channa striata</name>
    <name type="common">Snakehead murrel</name>
    <name type="synonym">Ophicephalus striatus</name>
    <dbReference type="NCBI Taxonomy" id="64152"/>
    <lineage>
        <taxon>Eukaryota</taxon>
        <taxon>Metazoa</taxon>
        <taxon>Chordata</taxon>
        <taxon>Craniata</taxon>
        <taxon>Vertebrata</taxon>
        <taxon>Euteleostomi</taxon>
        <taxon>Actinopterygii</taxon>
        <taxon>Neopterygii</taxon>
        <taxon>Teleostei</taxon>
        <taxon>Neoteleostei</taxon>
        <taxon>Acanthomorphata</taxon>
        <taxon>Anabantaria</taxon>
        <taxon>Anabantiformes</taxon>
        <taxon>Channoidei</taxon>
        <taxon>Channidae</taxon>
        <taxon>Channa</taxon>
    </lineage>
</organism>
<feature type="compositionally biased region" description="Polar residues" evidence="4">
    <location>
        <begin position="230"/>
        <end position="240"/>
    </location>
</feature>
<dbReference type="SMART" id="SM00248">
    <property type="entry name" value="ANK"/>
    <property type="match status" value="5"/>
</dbReference>
<feature type="compositionally biased region" description="Basic and acidic residues" evidence="4">
    <location>
        <begin position="1250"/>
        <end position="1260"/>
    </location>
</feature>
<protein>
    <recommendedName>
        <fullName evidence="9">Ankyrin repeat domain-containing protein 26</fullName>
    </recommendedName>
</protein>
<feature type="compositionally biased region" description="Basic and acidic residues" evidence="4">
    <location>
        <begin position="1178"/>
        <end position="1241"/>
    </location>
</feature>
<feature type="compositionally biased region" description="Acidic residues" evidence="4">
    <location>
        <begin position="371"/>
        <end position="444"/>
    </location>
</feature>
<feature type="compositionally biased region" description="Basic and acidic residues" evidence="4">
    <location>
        <begin position="573"/>
        <end position="582"/>
    </location>
</feature>
<keyword evidence="8" id="KW-1185">Reference proteome</keyword>
<feature type="compositionally biased region" description="Polar residues" evidence="4">
    <location>
        <begin position="994"/>
        <end position="1008"/>
    </location>
</feature>